<sequence>VPDPSSADIVDCAVCMDPFFRVDTANLQCRHSYCRECLADGLMVGFRDRSELTCCGKSIPTKIVQGFAGMEEEMLDIYLAYLKERHTPNPLYCPYEHCSSFIPQLFIKADRVICPFCKQRLCALCRQKEHRGMCKGDSKLAKLVKEGNWQFCPQCGHLVERTVGCNHMSCVCGAHFCYRCGK</sequence>
<feature type="non-terminal residue" evidence="12">
    <location>
        <position position="1"/>
    </location>
</feature>
<proteinExistence type="predicted"/>
<comment type="caution">
    <text evidence="12">The sequence shown here is derived from an EMBL/GenBank/DDBJ whole genome shotgun (WGS) entry which is preliminary data.</text>
</comment>
<dbReference type="PROSITE" id="PS00518">
    <property type="entry name" value="ZF_RING_1"/>
    <property type="match status" value="1"/>
</dbReference>
<comment type="catalytic activity">
    <reaction evidence="1">
        <text>[E2 ubiquitin-conjugating enzyme]-S-ubiquitinyl-L-cysteine + [acceptor protein]-L-lysine = [E2 ubiquitin-conjugating enzyme]-L-cysteine + [acceptor protein]-N(6)-ubiquitinyl-L-lysine.</text>
        <dbReference type="EC" id="2.3.2.31"/>
    </reaction>
</comment>
<evidence type="ECO:0000256" key="1">
    <source>
        <dbReference type="ARBA" id="ARBA00001798"/>
    </source>
</evidence>
<evidence type="ECO:0000256" key="8">
    <source>
        <dbReference type="ARBA" id="ARBA00022833"/>
    </source>
</evidence>
<keyword evidence="4" id="KW-0479">Metal-binding</keyword>
<keyword evidence="5" id="KW-0677">Repeat</keyword>
<dbReference type="InterPro" id="IPR044066">
    <property type="entry name" value="TRIAD_supradom"/>
</dbReference>
<gene>
    <name evidence="12" type="ORF">A1O9_08406</name>
</gene>
<accession>A0A072P736</accession>
<dbReference type="Proteomes" id="UP000027920">
    <property type="component" value="Unassembled WGS sequence"/>
</dbReference>
<dbReference type="HOGENOM" id="CLU_022048_6_1_1"/>
<dbReference type="InterPro" id="IPR001841">
    <property type="entry name" value="Znf_RING"/>
</dbReference>
<dbReference type="Gene3D" id="3.30.40.10">
    <property type="entry name" value="Zinc/RING finger domain, C3HC4 (zinc finger)"/>
    <property type="match status" value="1"/>
</dbReference>
<dbReference type="Pfam" id="PF01485">
    <property type="entry name" value="IBR"/>
    <property type="match status" value="2"/>
</dbReference>
<protein>
    <recommendedName>
        <fullName evidence="2">RBR-type E3 ubiquitin transferase</fullName>
        <ecNumber evidence="2">2.3.2.31</ecNumber>
    </recommendedName>
</protein>
<evidence type="ECO:0000256" key="6">
    <source>
        <dbReference type="ARBA" id="ARBA00022771"/>
    </source>
</evidence>
<dbReference type="GO" id="GO:0061630">
    <property type="term" value="F:ubiquitin protein ligase activity"/>
    <property type="evidence" value="ECO:0007669"/>
    <property type="project" value="UniProtKB-EC"/>
</dbReference>
<dbReference type="AlphaFoldDB" id="A0A072P736"/>
<dbReference type="EC" id="2.3.2.31" evidence="2"/>
<dbReference type="OrthoDB" id="9977870at2759"/>
<organism evidence="12 13">
    <name type="scientific">Exophiala aquamarina CBS 119918</name>
    <dbReference type="NCBI Taxonomy" id="1182545"/>
    <lineage>
        <taxon>Eukaryota</taxon>
        <taxon>Fungi</taxon>
        <taxon>Dikarya</taxon>
        <taxon>Ascomycota</taxon>
        <taxon>Pezizomycotina</taxon>
        <taxon>Eurotiomycetes</taxon>
        <taxon>Chaetothyriomycetidae</taxon>
        <taxon>Chaetothyriales</taxon>
        <taxon>Herpotrichiellaceae</taxon>
        <taxon>Exophiala</taxon>
    </lineage>
</organism>
<reference evidence="12 13" key="1">
    <citation type="submission" date="2013-03" db="EMBL/GenBank/DDBJ databases">
        <title>The Genome Sequence of Exophiala aquamarina CBS 119918.</title>
        <authorList>
            <consortium name="The Broad Institute Genomics Platform"/>
            <person name="Cuomo C."/>
            <person name="de Hoog S."/>
            <person name="Gorbushina A."/>
            <person name="Walker B."/>
            <person name="Young S.K."/>
            <person name="Zeng Q."/>
            <person name="Gargeya S."/>
            <person name="Fitzgerald M."/>
            <person name="Haas B."/>
            <person name="Abouelleil A."/>
            <person name="Allen A.W."/>
            <person name="Alvarado L."/>
            <person name="Arachchi H.M."/>
            <person name="Berlin A.M."/>
            <person name="Chapman S.B."/>
            <person name="Gainer-Dewar J."/>
            <person name="Goldberg J."/>
            <person name="Griggs A."/>
            <person name="Gujja S."/>
            <person name="Hansen M."/>
            <person name="Howarth C."/>
            <person name="Imamovic A."/>
            <person name="Ireland A."/>
            <person name="Larimer J."/>
            <person name="McCowan C."/>
            <person name="Murphy C."/>
            <person name="Pearson M."/>
            <person name="Poon T.W."/>
            <person name="Priest M."/>
            <person name="Roberts A."/>
            <person name="Saif S."/>
            <person name="Shea T."/>
            <person name="Sisk P."/>
            <person name="Sykes S."/>
            <person name="Wortman J."/>
            <person name="Nusbaum C."/>
            <person name="Birren B."/>
        </authorList>
    </citation>
    <scope>NUCLEOTIDE SEQUENCE [LARGE SCALE GENOMIC DNA]</scope>
    <source>
        <strain evidence="12 13">CBS 119918</strain>
    </source>
</reference>
<dbReference type="InterPro" id="IPR013083">
    <property type="entry name" value="Znf_RING/FYVE/PHD"/>
</dbReference>
<dbReference type="EMBL" id="AMGV01000007">
    <property type="protein sequence ID" value="KEF55656.1"/>
    <property type="molecule type" value="Genomic_DNA"/>
</dbReference>
<dbReference type="GO" id="GO:0008270">
    <property type="term" value="F:zinc ion binding"/>
    <property type="evidence" value="ECO:0007669"/>
    <property type="project" value="UniProtKB-KW"/>
</dbReference>
<evidence type="ECO:0000256" key="4">
    <source>
        <dbReference type="ARBA" id="ARBA00022723"/>
    </source>
</evidence>
<dbReference type="GeneID" id="25283319"/>
<dbReference type="STRING" id="1182545.A0A072P736"/>
<dbReference type="RefSeq" id="XP_013258246.1">
    <property type="nucleotide sequence ID" value="XM_013402792.1"/>
</dbReference>
<dbReference type="InterPro" id="IPR002867">
    <property type="entry name" value="IBR_dom"/>
</dbReference>
<keyword evidence="7" id="KW-0833">Ubl conjugation pathway</keyword>
<evidence type="ECO:0000259" key="10">
    <source>
        <dbReference type="PROSITE" id="PS50089"/>
    </source>
</evidence>
<evidence type="ECO:0000256" key="5">
    <source>
        <dbReference type="ARBA" id="ARBA00022737"/>
    </source>
</evidence>
<keyword evidence="13" id="KW-1185">Reference proteome</keyword>
<keyword evidence="8" id="KW-0862">Zinc</keyword>
<dbReference type="InterPro" id="IPR031127">
    <property type="entry name" value="E3_UB_ligase_RBR"/>
</dbReference>
<dbReference type="PROSITE" id="PS50089">
    <property type="entry name" value="ZF_RING_2"/>
    <property type="match status" value="1"/>
</dbReference>
<dbReference type="GO" id="GO:0016567">
    <property type="term" value="P:protein ubiquitination"/>
    <property type="evidence" value="ECO:0007669"/>
    <property type="project" value="InterPro"/>
</dbReference>
<evidence type="ECO:0000259" key="11">
    <source>
        <dbReference type="PROSITE" id="PS51873"/>
    </source>
</evidence>
<dbReference type="PROSITE" id="PS51873">
    <property type="entry name" value="TRIAD"/>
    <property type="match status" value="1"/>
</dbReference>
<dbReference type="Gene3D" id="1.20.120.1750">
    <property type="match status" value="1"/>
</dbReference>
<dbReference type="VEuPathDB" id="FungiDB:A1O9_08406"/>
<evidence type="ECO:0000256" key="9">
    <source>
        <dbReference type="PROSITE-ProRule" id="PRU00175"/>
    </source>
</evidence>
<evidence type="ECO:0000256" key="7">
    <source>
        <dbReference type="ARBA" id="ARBA00022786"/>
    </source>
</evidence>
<feature type="non-terminal residue" evidence="12">
    <location>
        <position position="182"/>
    </location>
</feature>
<evidence type="ECO:0000313" key="13">
    <source>
        <dbReference type="Proteomes" id="UP000027920"/>
    </source>
</evidence>
<keyword evidence="6 9" id="KW-0863">Zinc-finger</keyword>
<evidence type="ECO:0000256" key="2">
    <source>
        <dbReference type="ARBA" id="ARBA00012251"/>
    </source>
</evidence>
<name>A0A072P736_9EURO</name>
<dbReference type="InterPro" id="IPR017907">
    <property type="entry name" value="Znf_RING_CS"/>
</dbReference>
<dbReference type="SUPFAM" id="SSF57850">
    <property type="entry name" value="RING/U-box"/>
    <property type="match status" value="2"/>
</dbReference>
<feature type="domain" description="RING-type" evidence="11">
    <location>
        <begin position="8"/>
        <end position="182"/>
    </location>
</feature>
<dbReference type="PANTHER" id="PTHR11685">
    <property type="entry name" value="RBR FAMILY RING FINGER AND IBR DOMAIN-CONTAINING"/>
    <property type="match status" value="1"/>
</dbReference>
<evidence type="ECO:0000256" key="3">
    <source>
        <dbReference type="ARBA" id="ARBA00022679"/>
    </source>
</evidence>
<keyword evidence="3" id="KW-0808">Transferase</keyword>
<evidence type="ECO:0000313" key="12">
    <source>
        <dbReference type="EMBL" id="KEF55656.1"/>
    </source>
</evidence>
<feature type="domain" description="RING-type" evidence="10">
    <location>
        <begin position="12"/>
        <end position="54"/>
    </location>
</feature>
<dbReference type="CDD" id="cd22584">
    <property type="entry name" value="Rcat_RBR_unk"/>
    <property type="match status" value="1"/>
</dbReference>